<sequence length="93" mass="10664">VDVSRAGSNCFDVLHIYLHRSSTQTCVRFGQFPEQHALFFSKKSWRLLTVFCEELSNQKKGEADLTSFEKRRHLVTSGCLGEDKKSLLKLDLT</sequence>
<dbReference type="EMBL" id="HAEF01009761">
    <property type="protein sequence ID" value="SBR49131.1"/>
    <property type="molecule type" value="Transcribed_RNA"/>
</dbReference>
<dbReference type="AlphaFoldDB" id="A0A1A8LXY9"/>
<proteinExistence type="predicted"/>
<evidence type="ECO:0000313" key="1">
    <source>
        <dbReference type="EMBL" id="SBR49131.1"/>
    </source>
</evidence>
<feature type="non-terminal residue" evidence="1">
    <location>
        <position position="1"/>
    </location>
</feature>
<feature type="non-terminal residue" evidence="1">
    <location>
        <position position="93"/>
    </location>
</feature>
<protein>
    <submittedName>
        <fullName evidence="1">SH3 domain binding glutamic acid-rich protein</fullName>
    </submittedName>
</protein>
<name>A0A1A8LXY9_9TELE</name>
<accession>A0A1A8LXY9</accession>
<reference evidence="1" key="2">
    <citation type="submission" date="2016-06" db="EMBL/GenBank/DDBJ databases">
        <title>The genome of a short-lived fish provides insights into sex chromosome evolution and the genetic control of aging.</title>
        <authorList>
            <person name="Reichwald K."/>
            <person name="Felder M."/>
            <person name="Petzold A."/>
            <person name="Koch P."/>
            <person name="Groth M."/>
            <person name="Platzer M."/>
        </authorList>
    </citation>
    <scope>NUCLEOTIDE SEQUENCE</scope>
    <source>
        <tissue evidence="1">Brain</tissue>
    </source>
</reference>
<organism evidence="1">
    <name type="scientific">Nothobranchius pienaari</name>
    <dbReference type="NCBI Taxonomy" id="704102"/>
    <lineage>
        <taxon>Eukaryota</taxon>
        <taxon>Metazoa</taxon>
        <taxon>Chordata</taxon>
        <taxon>Craniata</taxon>
        <taxon>Vertebrata</taxon>
        <taxon>Euteleostomi</taxon>
        <taxon>Actinopterygii</taxon>
        <taxon>Neopterygii</taxon>
        <taxon>Teleostei</taxon>
        <taxon>Neoteleostei</taxon>
        <taxon>Acanthomorphata</taxon>
        <taxon>Ovalentaria</taxon>
        <taxon>Atherinomorphae</taxon>
        <taxon>Cyprinodontiformes</taxon>
        <taxon>Nothobranchiidae</taxon>
        <taxon>Nothobranchius</taxon>
    </lineage>
</organism>
<gene>
    <name evidence="1" type="primary">SH3BGR</name>
</gene>
<reference evidence="1" key="1">
    <citation type="submission" date="2016-05" db="EMBL/GenBank/DDBJ databases">
        <authorList>
            <person name="Lavstsen T."/>
            <person name="Jespersen J.S."/>
        </authorList>
    </citation>
    <scope>NUCLEOTIDE SEQUENCE</scope>
    <source>
        <tissue evidence="1">Brain</tissue>
    </source>
</reference>